<evidence type="ECO:0000256" key="1">
    <source>
        <dbReference type="SAM" id="MobiDB-lite"/>
    </source>
</evidence>
<sequence length="115" mass="12418">MSGNQFIKMEKSAFVDAGKASAAADTELQALMKELEAVPEPMRSNTAGDFWEKFKGIMGRANMVASGLQKSLVSIQQGQSEVNTTMQLGEQQQADDADATEGKAAWDDAVFRNRG</sequence>
<keyword evidence="3" id="KW-1185">Reference proteome</keyword>
<evidence type="ECO:0000313" key="2">
    <source>
        <dbReference type="EMBL" id="UNK46665.1"/>
    </source>
</evidence>
<accession>A0ABY3W8K1</accession>
<reference evidence="2 3" key="1">
    <citation type="submission" date="2022-03" db="EMBL/GenBank/DDBJ databases">
        <title>Isotopic signatures of nitrous oxide derived from detoxification processes.</title>
        <authorList>
            <person name="Behrendt U."/>
            <person name="Buchen C."/>
            <person name="Well R."/>
            <person name="Ulrich A."/>
            <person name="Rohe L."/>
            <person name="Kolb S."/>
            <person name="Schloter M."/>
            <person name="Horn M.A."/>
            <person name="Augustin J."/>
        </authorList>
    </citation>
    <scope>NUCLEOTIDE SEQUENCE [LARGE SCALE GENOMIC DNA]</scope>
    <source>
        <strain evidence="2 3">S4-C24</strain>
    </source>
</reference>
<organism evidence="2 3">
    <name type="scientific">Arthrobacter sulfonylureivorans</name>
    <dbReference type="NCBI Taxonomy" id="2486855"/>
    <lineage>
        <taxon>Bacteria</taxon>
        <taxon>Bacillati</taxon>
        <taxon>Actinomycetota</taxon>
        <taxon>Actinomycetes</taxon>
        <taxon>Micrococcales</taxon>
        <taxon>Micrococcaceae</taxon>
        <taxon>Arthrobacter</taxon>
    </lineage>
</organism>
<dbReference type="Proteomes" id="UP000829069">
    <property type="component" value="Chromosome"/>
</dbReference>
<proteinExistence type="predicted"/>
<protein>
    <submittedName>
        <fullName evidence="2">Uncharacterized protein</fullName>
    </submittedName>
</protein>
<gene>
    <name evidence="2" type="ORF">MNQ99_04720</name>
</gene>
<dbReference type="EMBL" id="CP093326">
    <property type="protein sequence ID" value="UNK46665.1"/>
    <property type="molecule type" value="Genomic_DNA"/>
</dbReference>
<name>A0ABY3W8K1_9MICC</name>
<feature type="compositionally biased region" description="Basic and acidic residues" evidence="1">
    <location>
        <begin position="100"/>
        <end position="115"/>
    </location>
</feature>
<feature type="compositionally biased region" description="Polar residues" evidence="1">
    <location>
        <begin position="83"/>
        <end position="92"/>
    </location>
</feature>
<evidence type="ECO:0000313" key="3">
    <source>
        <dbReference type="Proteomes" id="UP000829069"/>
    </source>
</evidence>
<dbReference type="RefSeq" id="WP_127512820.1">
    <property type="nucleotide sequence ID" value="NZ_CP093326.1"/>
</dbReference>
<feature type="region of interest" description="Disordered" evidence="1">
    <location>
        <begin position="83"/>
        <end position="115"/>
    </location>
</feature>